<organism evidence="1 2">
    <name type="scientific">Actinoallomurus acaciae</name>
    <dbReference type="NCBI Taxonomy" id="502577"/>
    <lineage>
        <taxon>Bacteria</taxon>
        <taxon>Bacillati</taxon>
        <taxon>Actinomycetota</taxon>
        <taxon>Actinomycetes</taxon>
        <taxon>Streptosporangiales</taxon>
        <taxon>Thermomonosporaceae</taxon>
        <taxon>Actinoallomurus</taxon>
    </lineage>
</organism>
<dbReference type="Proteomes" id="UP001589627">
    <property type="component" value="Unassembled WGS sequence"/>
</dbReference>
<protein>
    <submittedName>
        <fullName evidence="1">Uncharacterized protein</fullName>
    </submittedName>
</protein>
<gene>
    <name evidence="1" type="ORF">ACFFNX_07220</name>
</gene>
<keyword evidence="2" id="KW-1185">Reference proteome</keyword>
<dbReference type="EMBL" id="JBHLZP010000034">
    <property type="protein sequence ID" value="MFB9831977.1"/>
    <property type="molecule type" value="Genomic_DNA"/>
</dbReference>
<sequence>MALDDFITSAPSVAGFGMTSAACFSVPAAIPLAMMQGTCISDPAQIAHCGERHKNLAGKADDAKAQLQQIVDKRASADKWDGKDKKLFSDTHVAPYAQACDQTAQLHNGINGSLGTLATVYQVVGGLSAAIGGIMLAWSLTVDATAAIPGVDVATEGAATAAAETSNGVFRTVLNGLLALAKKLAPMLKSIKGLLGLVGLGFGGDLAGKTMLTGSTSANTAFWPGDPMPSTPTKT</sequence>
<evidence type="ECO:0000313" key="1">
    <source>
        <dbReference type="EMBL" id="MFB9831977.1"/>
    </source>
</evidence>
<proteinExistence type="predicted"/>
<reference evidence="1 2" key="1">
    <citation type="submission" date="2024-09" db="EMBL/GenBank/DDBJ databases">
        <authorList>
            <person name="Sun Q."/>
            <person name="Mori K."/>
        </authorList>
    </citation>
    <scope>NUCLEOTIDE SEQUENCE [LARGE SCALE GENOMIC DNA]</scope>
    <source>
        <strain evidence="1 2">TBRC 0563</strain>
    </source>
</reference>
<evidence type="ECO:0000313" key="2">
    <source>
        <dbReference type="Proteomes" id="UP001589627"/>
    </source>
</evidence>
<name>A0ABV5YD12_9ACTN</name>
<comment type="caution">
    <text evidence="1">The sequence shown here is derived from an EMBL/GenBank/DDBJ whole genome shotgun (WGS) entry which is preliminary data.</text>
</comment>
<dbReference type="RefSeq" id="WP_378197138.1">
    <property type="nucleotide sequence ID" value="NZ_JBHLZP010000034.1"/>
</dbReference>
<accession>A0ABV5YD12</accession>